<evidence type="ECO:0000313" key="13">
    <source>
        <dbReference type="EMBL" id="KZZ90941.1"/>
    </source>
</evidence>
<feature type="domain" description="Nrap protein" evidence="12">
    <location>
        <begin position="938"/>
        <end position="1061"/>
    </location>
</feature>
<keyword evidence="5" id="KW-0687">Ribonucleoprotein</keyword>
<evidence type="ECO:0000256" key="3">
    <source>
        <dbReference type="ARBA" id="ARBA00022884"/>
    </source>
</evidence>
<dbReference type="Pfam" id="PF17407">
    <property type="entry name" value="Nrap_D6"/>
    <property type="match status" value="1"/>
</dbReference>
<evidence type="ECO:0000256" key="6">
    <source>
        <dbReference type="SAM" id="MobiDB-lite"/>
    </source>
</evidence>
<dbReference type="PANTHER" id="PTHR17972:SF0">
    <property type="entry name" value="NUCLEOLAR PROTEIN 6"/>
    <property type="match status" value="1"/>
</dbReference>
<dbReference type="Proteomes" id="UP000242877">
    <property type="component" value="Unassembled WGS sequence"/>
</dbReference>
<evidence type="ECO:0000256" key="5">
    <source>
        <dbReference type="RuleBase" id="RU364032"/>
    </source>
</evidence>
<accession>A0A167Y745</accession>
<protein>
    <recommendedName>
        <fullName evidence="5">U3 small nucleolar RNA-associated protein 22</fullName>
    </recommendedName>
</protein>
<dbReference type="GO" id="GO:0032040">
    <property type="term" value="C:small-subunit processome"/>
    <property type="evidence" value="ECO:0007669"/>
    <property type="project" value="TreeGrafter"/>
</dbReference>
<dbReference type="GO" id="GO:0006409">
    <property type="term" value="P:tRNA export from nucleus"/>
    <property type="evidence" value="ECO:0007669"/>
    <property type="project" value="TreeGrafter"/>
</dbReference>
<feature type="domain" description="Nrap protein" evidence="7">
    <location>
        <begin position="137"/>
        <end position="279"/>
    </location>
</feature>
<dbReference type="GO" id="GO:0003723">
    <property type="term" value="F:RNA binding"/>
    <property type="evidence" value="ECO:0007669"/>
    <property type="project" value="UniProtKB-KW"/>
</dbReference>
<dbReference type="InterPro" id="IPR035367">
    <property type="entry name" value="Nrap_D2"/>
</dbReference>
<dbReference type="Pfam" id="PF03813">
    <property type="entry name" value="Nrap"/>
    <property type="match status" value="1"/>
</dbReference>
<evidence type="ECO:0000259" key="7">
    <source>
        <dbReference type="Pfam" id="PF03813"/>
    </source>
</evidence>
<dbReference type="Pfam" id="PF17406">
    <property type="entry name" value="Nrap_D5"/>
    <property type="match status" value="1"/>
</dbReference>
<dbReference type="Gene3D" id="1.10.1410.10">
    <property type="match status" value="1"/>
</dbReference>
<feature type="domain" description="Nrap protein" evidence="10">
    <location>
        <begin position="603"/>
        <end position="776"/>
    </location>
</feature>
<evidence type="ECO:0000259" key="11">
    <source>
        <dbReference type="Pfam" id="PF17406"/>
    </source>
</evidence>
<evidence type="ECO:0000259" key="9">
    <source>
        <dbReference type="Pfam" id="PF17404"/>
    </source>
</evidence>
<organism evidence="13 14">
    <name type="scientific">Ascosphaera apis ARSEF 7405</name>
    <dbReference type="NCBI Taxonomy" id="392613"/>
    <lineage>
        <taxon>Eukaryota</taxon>
        <taxon>Fungi</taxon>
        <taxon>Dikarya</taxon>
        <taxon>Ascomycota</taxon>
        <taxon>Pezizomycotina</taxon>
        <taxon>Eurotiomycetes</taxon>
        <taxon>Eurotiomycetidae</taxon>
        <taxon>Onygenales</taxon>
        <taxon>Ascosphaeraceae</taxon>
        <taxon>Ascosphaera</taxon>
    </lineage>
</organism>
<comment type="subcellular location">
    <subcellularLocation>
        <location evidence="1 5">Nucleus</location>
        <location evidence="1 5">Nucleolus</location>
    </subcellularLocation>
</comment>
<keyword evidence="3 5" id="KW-0694">RNA-binding</keyword>
<evidence type="ECO:0000259" key="8">
    <source>
        <dbReference type="Pfam" id="PF17403"/>
    </source>
</evidence>
<sequence>MSFSNVKRRKLNDATEQLEQSRDAHTSTGQIGHSSSASSAQSRHDAPAELALASGLYKSSMFKLQVDELLSQLRPDHQKQLSRMEQPLRKLKEIIEDPRPASDSKYTFEYLKPSGINVVGSFALKTQARDSKSNSTVDLAITLPRALFQEKDYVNYRFFHKRAYYIACIAAGIRESAGSYFKVAFDYQDGNTLRPVVIVAPGHEADQKFVRSRLHIRILTEIEEDVFGISRTLPTSNTIRHHHESVDDSGDLAIALYNGALRAECTVSSFLKLMYSATKKCVAYRDACLLGQTWLKQRGLCSSLSLGGFGNFEWAVVVALLMEGGGPNGKPIISPSYSSYQIFKATVQFLASRDLTRPLQIPSSRKVSFPATGSPVLYDGVRGLNVLYKMTPWSYSLLRHEAILTQKMLNDVRHDHFSDIFIIKVDDPLCRFDQLLTISAPLGLSSSLSAVNYQRQIYETLSRALNDRTSLLTTTVESNMSWPIDAKSPGAISVETKITVAMLLVQHNVARLVDHGPSPEEKEEAEAFRQFWGEKSELRRFKDGRIMESLVWSDQDPACSVVHQITSHVLALHLKPKPRAITFVTDELMRGLRKHIDFLEPLDSYNPVMNAFTDLERVIRNLDELPLQLRHLAPCSPFLRYTAVNSDARSRGASPVDVTIEFEGSTRWPDDLRAIEMTKLAFLLKMSEALSTSSDIISCRVGTESNTAFLDVVHCSHVTFRLRVYHEREQMLMELQLKNKELNSHVREELARTLAAHKRTFVHAARHTLAFRTLCTRYPLLSPTIRILKQWASAHLLSPYFHEELLELLAARIFINSTPWTPPANAITGFFRVLHLISRWDWQYEPIVVDLNAELDDEALKNIRTKFEAWRNVDPSMNTVSLFVASNIDTDGVTWTQSSKPPKVVAGRLRVLAKAAMDLAKKKQANINIDDFLSSPLIDYDFVLHLSSKSLENKVSHSSLYKNLGAHTDAHDEVSSTELINHFIDELQTLYGQTILWFHDTRGGKVIGGLWNPLAAKDRPWSLKVGFSTMPKASESEELILNKNAILNEIALLGSDLLQSIEINRL</sequence>
<comment type="similarity">
    <text evidence="2 5">Belongs to the NRAP family.</text>
</comment>
<dbReference type="VEuPathDB" id="FungiDB:AAP_03582"/>
<dbReference type="GO" id="GO:0032545">
    <property type="term" value="C:CURI complex"/>
    <property type="evidence" value="ECO:0007669"/>
    <property type="project" value="TreeGrafter"/>
</dbReference>
<dbReference type="GO" id="GO:0034456">
    <property type="term" value="C:UTP-C complex"/>
    <property type="evidence" value="ECO:0007669"/>
    <property type="project" value="TreeGrafter"/>
</dbReference>
<feature type="domain" description="Nrap protein" evidence="9">
    <location>
        <begin position="449"/>
        <end position="575"/>
    </location>
</feature>
<evidence type="ECO:0000256" key="2">
    <source>
        <dbReference type="ARBA" id="ARBA00006674"/>
    </source>
</evidence>
<evidence type="ECO:0000256" key="1">
    <source>
        <dbReference type="ARBA" id="ARBA00004604"/>
    </source>
</evidence>
<feature type="region of interest" description="Disordered" evidence="6">
    <location>
        <begin position="1"/>
        <end position="45"/>
    </location>
</feature>
<evidence type="ECO:0000259" key="10">
    <source>
        <dbReference type="Pfam" id="PF17405"/>
    </source>
</evidence>
<dbReference type="InterPro" id="IPR035368">
    <property type="entry name" value="Nrap_D3"/>
</dbReference>
<dbReference type="InterPro" id="IPR005554">
    <property type="entry name" value="NOL6/Upt22"/>
</dbReference>
<feature type="domain" description="Nrap protein" evidence="11">
    <location>
        <begin position="778"/>
        <end position="926"/>
    </location>
</feature>
<keyword evidence="5" id="KW-0698">rRNA processing</keyword>
<evidence type="ECO:0000259" key="12">
    <source>
        <dbReference type="Pfam" id="PF17407"/>
    </source>
</evidence>
<dbReference type="InterPro" id="IPR035371">
    <property type="entry name" value="Nrap_D6"/>
</dbReference>
<dbReference type="Pfam" id="PF17405">
    <property type="entry name" value="Nrap_D4"/>
    <property type="match status" value="1"/>
</dbReference>
<dbReference type="GO" id="GO:0006364">
    <property type="term" value="P:rRNA processing"/>
    <property type="evidence" value="ECO:0007669"/>
    <property type="project" value="UniProtKB-KW"/>
</dbReference>
<keyword evidence="5" id="KW-0690">Ribosome biogenesis</keyword>
<keyword evidence="14" id="KW-1185">Reference proteome</keyword>
<reference evidence="13 14" key="1">
    <citation type="journal article" date="2016" name="Genome Biol. Evol.">
        <title>Divergent and convergent evolution of fungal pathogenicity.</title>
        <authorList>
            <person name="Shang Y."/>
            <person name="Xiao G."/>
            <person name="Zheng P."/>
            <person name="Cen K."/>
            <person name="Zhan S."/>
            <person name="Wang C."/>
        </authorList>
    </citation>
    <scope>NUCLEOTIDE SEQUENCE [LARGE SCALE GENOMIC DNA]</scope>
    <source>
        <strain evidence="13 14">ARSEF 7405</strain>
    </source>
</reference>
<dbReference type="Gene3D" id="3.30.70.3030">
    <property type="match status" value="1"/>
</dbReference>
<dbReference type="PANTHER" id="PTHR17972">
    <property type="entry name" value="NUCLEOLAR RNA-ASSOCIATED PROTEIN"/>
    <property type="match status" value="1"/>
</dbReference>
<keyword evidence="4 5" id="KW-0539">Nucleus</keyword>
<dbReference type="OrthoDB" id="10251401at2759"/>
<dbReference type="Pfam" id="PF17404">
    <property type="entry name" value="Nrap_D3"/>
    <property type="match status" value="1"/>
</dbReference>
<evidence type="ECO:0000256" key="4">
    <source>
        <dbReference type="ARBA" id="ARBA00023242"/>
    </source>
</evidence>
<evidence type="ECO:0000313" key="14">
    <source>
        <dbReference type="Proteomes" id="UP000242877"/>
    </source>
</evidence>
<dbReference type="InterPro" id="IPR035082">
    <property type="entry name" value="Nrap_D1"/>
</dbReference>
<feature type="domain" description="Nrap protein" evidence="8">
    <location>
        <begin position="283"/>
        <end position="423"/>
    </location>
</feature>
<dbReference type="InterPro" id="IPR035369">
    <property type="entry name" value="Nrap_D4"/>
</dbReference>
<dbReference type="AlphaFoldDB" id="A0A167Y745"/>
<dbReference type="InterPro" id="IPR035370">
    <property type="entry name" value="Nrap_D5"/>
</dbReference>
<name>A0A167Y745_9EURO</name>
<feature type="compositionally biased region" description="Basic residues" evidence="6">
    <location>
        <begin position="1"/>
        <end position="10"/>
    </location>
</feature>
<proteinExistence type="inferred from homology"/>
<comment type="caution">
    <text evidence="13">The sequence shown here is derived from an EMBL/GenBank/DDBJ whole genome shotgun (WGS) entry which is preliminary data.</text>
</comment>
<dbReference type="Pfam" id="PF17403">
    <property type="entry name" value="Nrap_D2"/>
    <property type="match status" value="1"/>
</dbReference>
<dbReference type="EMBL" id="AZGZ01000015">
    <property type="protein sequence ID" value="KZZ90941.1"/>
    <property type="molecule type" value="Genomic_DNA"/>
</dbReference>
<gene>
    <name evidence="13" type="ORF">AAP_03582</name>
</gene>